<comment type="caution">
    <text evidence="1">The sequence shown here is derived from an EMBL/GenBank/DDBJ whole genome shotgun (WGS) entry which is preliminary data.</text>
</comment>
<reference evidence="1 2" key="1">
    <citation type="submission" date="2016-05" db="EMBL/GenBank/DDBJ databases">
        <title>Comparative genomics of biotechnologically important yeasts.</title>
        <authorList>
            <consortium name="DOE Joint Genome Institute"/>
            <person name="Riley R."/>
            <person name="Haridas S."/>
            <person name="Wolfe K.H."/>
            <person name="Lopes M.R."/>
            <person name="Hittinger C.T."/>
            <person name="Goker M."/>
            <person name="Salamov A."/>
            <person name="Wisecaver J."/>
            <person name="Long T.M."/>
            <person name="Aerts A.L."/>
            <person name="Barry K."/>
            <person name="Choi C."/>
            <person name="Clum A."/>
            <person name="Coughlan A.Y."/>
            <person name="Deshpande S."/>
            <person name="Douglass A.P."/>
            <person name="Hanson S.J."/>
            <person name="Klenk H.-P."/>
            <person name="LaButti K."/>
            <person name="Lapidus A."/>
            <person name="Lindquist E."/>
            <person name="Lipzen A."/>
            <person name="Meier-kolthoff J.P."/>
            <person name="Ohm R.A."/>
            <person name="Otillar R.P."/>
            <person name="Pangilinan J."/>
            <person name="Peng Y."/>
            <person name="Rokas A."/>
            <person name="Rosa C.A."/>
            <person name="Scheuner C."/>
            <person name="Sibirny A.A."/>
            <person name="Slot J.C."/>
            <person name="Stielow J.B."/>
            <person name="Sun H."/>
            <person name="Kurtzman C.P."/>
            <person name="Blackwell M."/>
            <person name="Grigoriev I.V."/>
            <person name="Jeffries T.W."/>
        </authorList>
    </citation>
    <scope>NUCLEOTIDE SEQUENCE [LARGE SCALE GENOMIC DNA]</scope>
    <source>
        <strain evidence="1 2">NRRL YB-4993</strain>
    </source>
</reference>
<dbReference type="Proteomes" id="UP000092555">
    <property type="component" value="Unassembled WGS sequence"/>
</dbReference>
<keyword evidence="2" id="KW-1185">Reference proteome</keyword>
<dbReference type="RefSeq" id="XP_018711339.1">
    <property type="nucleotide sequence ID" value="XM_018857627.1"/>
</dbReference>
<name>A0A1A0HAB4_9ASCO</name>
<proteinExistence type="predicted"/>
<dbReference type="OrthoDB" id="2013972at2759"/>
<evidence type="ECO:0000313" key="2">
    <source>
        <dbReference type="Proteomes" id="UP000092555"/>
    </source>
</evidence>
<organism evidence="1 2">
    <name type="scientific">Metschnikowia bicuspidata var. bicuspidata NRRL YB-4993</name>
    <dbReference type="NCBI Taxonomy" id="869754"/>
    <lineage>
        <taxon>Eukaryota</taxon>
        <taxon>Fungi</taxon>
        <taxon>Dikarya</taxon>
        <taxon>Ascomycota</taxon>
        <taxon>Saccharomycotina</taxon>
        <taxon>Pichiomycetes</taxon>
        <taxon>Metschnikowiaceae</taxon>
        <taxon>Metschnikowia</taxon>
    </lineage>
</organism>
<dbReference type="EMBL" id="LXTC01000004">
    <property type="protein sequence ID" value="OBA20817.1"/>
    <property type="molecule type" value="Genomic_DNA"/>
</dbReference>
<dbReference type="InterPro" id="IPR029063">
    <property type="entry name" value="SAM-dependent_MTases_sf"/>
</dbReference>
<dbReference type="STRING" id="869754.A0A1A0HAB4"/>
<dbReference type="SUPFAM" id="SSF53335">
    <property type="entry name" value="S-adenosyl-L-methionine-dependent methyltransferases"/>
    <property type="match status" value="1"/>
</dbReference>
<dbReference type="AlphaFoldDB" id="A0A1A0HAB4"/>
<dbReference type="GeneID" id="30030603"/>
<protein>
    <submittedName>
        <fullName evidence="1">Uncharacterized protein</fullName>
    </submittedName>
</protein>
<accession>A0A1A0HAB4</accession>
<sequence length="572" mass="65551">MTSEVSWHLTPAGILPSFSPSKSPSKAVDYPRLLEALAVHKEAENAEIPEYEVFTDAAIFNTEKALRGAFLNPAYMLQNFSSFLADIGDTHVNDPINFASVRDQSLRKFLTRRNAGLDSHWATLLIMQHGDAQRIEDYLIHELLKCRIIMRMRVQLRLRGRSCYRKAASEQLVQGNFINYMWHVLKLPECSARQALDLTDTQKRDYDMKRAFGHAADALHALKPDNYEGDILAQLPRIDLVLQSIRKIAVDFVLLEKYAVQILAKLNNDFLIEGRITSHLFSLHHLNLQLGNQESLKVLVFNSSYSAAYSWQLAVTIPFVYVFEASLLSENLPLSDDHAQQPQNSPSRTSLKEKDLALYKNFFSRLGFADYAAFKRLTYKELADLQQTHGNKVAPGKLQVKPINFEYYSRSLSTIQSDTFHVIQCRDMRSQVSPSNYERLLREFHRLLKSGGVLELPMVLCGLGETGLFKLPDKRDMKRRADWLESYTFDTMRDIIAILGMLFGAQNVKFSTLLLTSKNRMISYLINYTGMLIRELLSELEQADDCTRAAKNVEELDENDLNFYFYIRAEKA</sequence>
<evidence type="ECO:0000313" key="1">
    <source>
        <dbReference type="EMBL" id="OBA20817.1"/>
    </source>
</evidence>
<gene>
    <name evidence="1" type="ORF">METBIDRAFT_43201</name>
</gene>